<dbReference type="GO" id="GO:0004519">
    <property type="term" value="F:endonuclease activity"/>
    <property type="evidence" value="ECO:0007669"/>
    <property type="project" value="InterPro"/>
</dbReference>
<dbReference type="Pfam" id="PF13392">
    <property type="entry name" value="HNH_3"/>
    <property type="match status" value="1"/>
</dbReference>
<protein>
    <recommendedName>
        <fullName evidence="1">HNH nuclease domain-containing protein</fullName>
    </recommendedName>
</protein>
<dbReference type="SUPFAM" id="SSF54060">
    <property type="entry name" value="His-Me finger endonucleases"/>
    <property type="match status" value="1"/>
</dbReference>
<sequence length="172" mass="20105">PTFTLLTTLRKEDCGNMLSKRIGWKKYSPVERFNLRHKKLSNGCWKWSGHLVKGYGSLWANGKHNYAHRFSYELYIGKIPPSLTIDHLCRNTWCVNPKHLEPVTVRENNLRGVSLFAINFRKTHCLKGHKFNTKNTYTYKSKVNGETYRGCRVCGRIRGMNSYRKLNANLPR</sequence>
<accession>A0A0F8XGN0</accession>
<gene>
    <name evidence="2" type="ORF">LCGC14_2945240</name>
</gene>
<proteinExistence type="predicted"/>
<name>A0A0F8XGN0_9ZZZZ</name>
<comment type="caution">
    <text evidence="2">The sequence shown here is derived from an EMBL/GenBank/DDBJ whole genome shotgun (WGS) entry which is preliminary data.</text>
</comment>
<dbReference type="EMBL" id="LAZR01059192">
    <property type="protein sequence ID" value="KKK68322.1"/>
    <property type="molecule type" value="Genomic_DNA"/>
</dbReference>
<dbReference type="InterPro" id="IPR044925">
    <property type="entry name" value="His-Me_finger_sf"/>
</dbReference>
<dbReference type="InterPro" id="IPR044930">
    <property type="entry name" value="Homing_endonuclease_His-Me"/>
</dbReference>
<dbReference type="InterPro" id="IPR003615">
    <property type="entry name" value="HNH_nuc"/>
</dbReference>
<reference evidence="2" key="1">
    <citation type="journal article" date="2015" name="Nature">
        <title>Complex archaea that bridge the gap between prokaryotes and eukaryotes.</title>
        <authorList>
            <person name="Spang A."/>
            <person name="Saw J.H."/>
            <person name="Jorgensen S.L."/>
            <person name="Zaremba-Niedzwiedzka K."/>
            <person name="Martijn J."/>
            <person name="Lind A.E."/>
            <person name="van Eijk R."/>
            <person name="Schleper C."/>
            <person name="Guy L."/>
            <person name="Ettema T.J."/>
        </authorList>
    </citation>
    <scope>NUCLEOTIDE SEQUENCE</scope>
</reference>
<dbReference type="AlphaFoldDB" id="A0A0F8XGN0"/>
<organism evidence="2">
    <name type="scientific">marine sediment metagenome</name>
    <dbReference type="NCBI Taxonomy" id="412755"/>
    <lineage>
        <taxon>unclassified sequences</taxon>
        <taxon>metagenomes</taxon>
        <taxon>ecological metagenomes</taxon>
    </lineage>
</organism>
<evidence type="ECO:0000313" key="2">
    <source>
        <dbReference type="EMBL" id="KKK68322.1"/>
    </source>
</evidence>
<feature type="domain" description="HNH nuclease" evidence="1">
    <location>
        <begin position="66"/>
        <end position="109"/>
    </location>
</feature>
<evidence type="ECO:0000259" key="1">
    <source>
        <dbReference type="Pfam" id="PF13392"/>
    </source>
</evidence>
<dbReference type="Gene3D" id="3.90.75.10">
    <property type="entry name" value="Homing Intron 3 (I-ppo) Encoded Endonuclease, Chain A"/>
    <property type="match status" value="1"/>
</dbReference>
<feature type="non-terminal residue" evidence="2">
    <location>
        <position position="1"/>
    </location>
</feature>